<dbReference type="InterPro" id="IPR003593">
    <property type="entry name" value="AAA+_ATPase"/>
</dbReference>
<dbReference type="EMBL" id="JAEQNC010000005">
    <property type="protein sequence ID" value="MBL0372422.1"/>
    <property type="molecule type" value="Genomic_DNA"/>
</dbReference>
<dbReference type="InterPro" id="IPR003439">
    <property type="entry name" value="ABC_transporter-like_ATP-bd"/>
</dbReference>
<dbReference type="AlphaFoldDB" id="A0A936YPF1"/>
<dbReference type="PANTHER" id="PTHR43875:SF15">
    <property type="entry name" value="TREHALOSE IMPORT ATP-BINDING PROTEIN SUGC"/>
    <property type="match status" value="1"/>
</dbReference>
<dbReference type="SUPFAM" id="SSF52540">
    <property type="entry name" value="P-loop containing nucleoside triphosphate hydrolases"/>
    <property type="match status" value="1"/>
</dbReference>
<keyword evidence="8" id="KW-1278">Translocase</keyword>
<accession>A0A936YPF1</accession>
<keyword evidence="3" id="KW-0813">Transport</keyword>
<name>A0A936YPF1_9HYPH</name>
<dbReference type="PANTHER" id="PTHR43875">
    <property type="entry name" value="MALTODEXTRIN IMPORT ATP-BINDING PROTEIN MSMX"/>
    <property type="match status" value="1"/>
</dbReference>
<gene>
    <name evidence="11" type="ORF">JJB09_10315</name>
</gene>
<dbReference type="Proteomes" id="UP000633219">
    <property type="component" value="Unassembled WGS sequence"/>
</dbReference>
<dbReference type="Gene3D" id="2.40.50.100">
    <property type="match status" value="1"/>
</dbReference>
<feature type="domain" description="ABC transporter" evidence="10">
    <location>
        <begin position="2"/>
        <end position="232"/>
    </location>
</feature>
<dbReference type="GO" id="GO:0015408">
    <property type="term" value="F:ABC-type ferric iron transporter activity"/>
    <property type="evidence" value="ECO:0007669"/>
    <property type="project" value="InterPro"/>
</dbReference>
<comment type="similarity">
    <text evidence="2">Belongs to the ABC transporter superfamily.</text>
</comment>
<evidence type="ECO:0000256" key="3">
    <source>
        <dbReference type="ARBA" id="ARBA00022448"/>
    </source>
</evidence>
<evidence type="ECO:0000256" key="9">
    <source>
        <dbReference type="ARBA" id="ARBA00023136"/>
    </source>
</evidence>
<keyword evidence="4" id="KW-1003">Cell membrane</keyword>
<comment type="caution">
    <text evidence="11">The sequence shown here is derived from an EMBL/GenBank/DDBJ whole genome shotgun (WGS) entry which is preliminary data.</text>
</comment>
<keyword evidence="6" id="KW-0547">Nucleotide-binding</keyword>
<dbReference type="Gene3D" id="2.40.50.140">
    <property type="entry name" value="Nucleic acid-binding proteins"/>
    <property type="match status" value="1"/>
</dbReference>
<dbReference type="SMART" id="SM00382">
    <property type="entry name" value="AAA"/>
    <property type="match status" value="1"/>
</dbReference>
<proteinExistence type="inferred from homology"/>
<organism evidence="11 12">
    <name type="scientific">Rhizobium setariae</name>
    <dbReference type="NCBI Taxonomy" id="2801340"/>
    <lineage>
        <taxon>Bacteria</taxon>
        <taxon>Pseudomonadati</taxon>
        <taxon>Pseudomonadota</taxon>
        <taxon>Alphaproteobacteria</taxon>
        <taxon>Hyphomicrobiales</taxon>
        <taxon>Rhizobiaceae</taxon>
        <taxon>Rhizobium/Agrobacterium group</taxon>
        <taxon>Rhizobium</taxon>
    </lineage>
</organism>
<evidence type="ECO:0000256" key="5">
    <source>
        <dbReference type="ARBA" id="ARBA00022519"/>
    </source>
</evidence>
<evidence type="ECO:0000313" key="11">
    <source>
        <dbReference type="EMBL" id="MBL0372422.1"/>
    </source>
</evidence>
<keyword evidence="12" id="KW-1185">Reference proteome</keyword>
<dbReference type="InterPro" id="IPR012340">
    <property type="entry name" value="NA-bd_OB-fold"/>
</dbReference>
<evidence type="ECO:0000256" key="6">
    <source>
        <dbReference type="ARBA" id="ARBA00022741"/>
    </source>
</evidence>
<keyword evidence="7 11" id="KW-0067">ATP-binding</keyword>
<dbReference type="GO" id="GO:0005524">
    <property type="term" value="F:ATP binding"/>
    <property type="evidence" value="ECO:0007669"/>
    <property type="project" value="UniProtKB-KW"/>
</dbReference>
<dbReference type="InterPro" id="IPR015853">
    <property type="entry name" value="ABC_transpr_FbpC"/>
</dbReference>
<evidence type="ECO:0000256" key="7">
    <source>
        <dbReference type="ARBA" id="ARBA00022840"/>
    </source>
</evidence>
<evidence type="ECO:0000256" key="4">
    <source>
        <dbReference type="ARBA" id="ARBA00022475"/>
    </source>
</evidence>
<dbReference type="InterPro" id="IPR008995">
    <property type="entry name" value="Mo/tungstate-bd_C_term_dom"/>
</dbReference>
<dbReference type="SUPFAM" id="SSF50331">
    <property type="entry name" value="MOP-like"/>
    <property type="match status" value="1"/>
</dbReference>
<dbReference type="GO" id="GO:0055052">
    <property type="term" value="C:ATP-binding cassette (ABC) transporter complex, substrate-binding subunit-containing"/>
    <property type="evidence" value="ECO:0007669"/>
    <property type="project" value="TreeGrafter"/>
</dbReference>
<evidence type="ECO:0000256" key="1">
    <source>
        <dbReference type="ARBA" id="ARBA00004417"/>
    </source>
</evidence>
<evidence type="ECO:0000256" key="2">
    <source>
        <dbReference type="ARBA" id="ARBA00005417"/>
    </source>
</evidence>
<dbReference type="CDD" id="cd03259">
    <property type="entry name" value="ABC_Carb_Solutes_like"/>
    <property type="match status" value="1"/>
</dbReference>
<sequence length="360" mass="39185">MLELRDVSRQVGADMHIRDISIRLEKGSLNVLLGPTLSGKTSLMRLMAGLDRPTRGTVWFDGRDVTGVPVQARKVAMVYQQFINYPAMTVYENIASPLRVSGASAAEIDRQVMKAADLLRLGPYLKRLPLELSGGQQQRTALARAMVKNAGLVLLDEPLANLDYKLREELRAELPKIFAETGAIFVYATTEPTEALLLGGNTATLSEGRVTQYGPTVDVFRKPADLVTAQTFSDPPLNTIKTVKDGQRFLLPGGAEVPVPTDMQALSDGAVTIGFRPHHLSPSAQSMNMAVLNARVTVTEITGSESFIHLVHGTDKWVMLTKGVHDIAPDTSMTVFLDTRHLLAFREDGTNAATPLNRAA</sequence>
<protein>
    <submittedName>
        <fullName evidence="11">ABC transporter ATP-binding protein</fullName>
    </submittedName>
</protein>
<dbReference type="InterPro" id="IPR027417">
    <property type="entry name" value="P-loop_NTPase"/>
</dbReference>
<dbReference type="InterPro" id="IPR047641">
    <property type="entry name" value="ABC_transpr_MalK/UgpC-like"/>
</dbReference>
<keyword evidence="5" id="KW-0997">Cell inner membrane</keyword>
<dbReference type="GO" id="GO:0016887">
    <property type="term" value="F:ATP hydrolysis activity"/>
    <property type="evidence" value="ECO:0007669"/>
    <property type="project" value="InterPro"/>
</dbReference>
<dbReference type="RefSeq" id="WP_201657116.1">
    <property type="nucleotide sequence ID" value="NZ_JAEQNC010000005.1"/>
</dbReference>
<keyword evidence="9" id="KW-0472">Membrane</keyword>
<dbReference type="Gene3D" id="3.40.50.300">
    <property type="entry name" value="P-loop containing nucleotide triphosphate hydrolases"/>
    <property type="match status" value="1"/>
</dbReference>
<dbReference type="PROSITE" id="PS50893">
    <property type="entry name" value="ABC_TRANSPORTER_2"/>
    <property type="match status" value="1"/>
</dbReference>
<evidence type="ECO:0000259" key="10">
    <source>
        <dbReference type="PROSITE" id="PS50893"/>
    </source>
</evidence>
<evidence type="ECO:0000256" key="8">
    <source>
        <dbReference type="ARBA" id="ARBA00022967"/>
    </source>
</evidence>
<comment type="subcellular location">
    <subcellularLocation>
        <location evidence="1">Cell inner membrane</location>
        <topology evidence="1">Peripheral membrane protein</topology>
    </subcellularLocation>
</comment>
<reference evidence="11" key="1">
    <citation type="submission" date="2021-01" db="EMBL/GenBank/DDBJ databases">
        <title>Rhizobium sp. strain KVB221 16S ribosomal RNA gene Genome sequencing and assembly.</title>
        <authorList>
            <person name="Kang M."/>
        </authorList>
    </citation>
    <scope>NUCLEOTIDE SEQUENCE</scope>
    <source>
        <strain evidence="11">KVB221</strain>
    </source>
</reference>
<evidence type="ECO:0000313" key="12">
    <source>
        <dbReference type="Proteomes" id="UP000633219"/>
    </source>
</evidence>
<dbReference type="Pfam" id="PF00005">
    <property type="entry name" value="ABC_tran"/>
    <property type="match status" value="1"/>
</dbReference>